<dbReference type="SUPFAM" id="SSF49899">
    <property type="entry name" value="Concanavalin A-like lectins/glucanases"/>
    <property type="match status" value="1"/>
</dbReference>
<feature type="compositionally biased region" description="Basic and acidic residues" evidence="8">
    <location>
        <begin position="2801"/>
        <end position="2814"/>
    </location>
</feature>
<evidence type="ECO:0000256" key="7">
    <source>
        <dbReference type="PROSITE-ProRule" id="PRU00221"/>
    </source>
</evidence>
<dbReference type="InterPro" id="IPR050865">
    <property type="entry name" value="BEACH_Domain"/>
</dbReference>
<reference evidence="12" key="2">
    <citation type="journal article" date="2023" name="Microbiol Resour">
        <title>Decontamination and Annotation of the Draft Genome Sequence of the Oomycete Lagenidium giganteum ARSEF 373.</title>
        <authorList>
            <person name="Morgan W.R."/>
            <person name="Tartar A."/>
        </authorList>
    </citation>
    <scope>NUCLEOTIDE SEQUENCE</scope>
    <source>
        <strain evidence="12">ARSEF 373</strain>
    </source>
</reference>
<evidence type="ECO:0000256" key="2">
    <source>
        <dbReference type="ARBA" id="ARBA00022574"/>
    </source>
</evidence>
<feature type="transmembrane region" description="Helical" evidence="9">
    <location>
        <begin position="3355"/>
        <end position="3374"/>
    </location>
</feature>
<dbReference type="SUPFAM" id="SSF103473">
    <property type="entry name" value="MFS general substrate transporter"/>
    <property type="match status" value="1"/>
</dbReference>
<dbReference type="PROSITE" id="PS50197">
    <property type="entry name" value="BEACH"/>
    <property type="match status" value="1"/>
</dbReference>
<dbReference type="SUPFAM" id="SSF81837">
    <property type="entry name" value="BEACH domain"/>
    <property type="match status" value="1"/>
</dbReference>
<keyword evidence="2 7" id="KW-0853">WD repeat</keyword>
<dbReference type="EMBL" id="DAKRPA010000160">
    <property type="protein sequence ID" value="DAZ96650.1"/>
    <property type="molecule type" value="Genomic_DNA"/>
</dbReference>
<feature type="domain" description="BEACH-type PH" evidence="11">
    <location>
        <begin position="1756"/>
        <end position="1875"/>
    </location>
</feature>
<feature type="domain" description="BEACH" evidence="10">
    <location>
        <begin position="1886"/>
        <end position="2177"/>
    </location>
</feature>
<dbReference type="CDD" id="cd01201">
    <property type="entry name" value="PH_BEACH"/>
    <property type="match status" value="1"/>
</dbReference>
<dbReference type="Pfam" id="PF14844">
    <property type="entry name" value="PH_BEACH"/>
    <property type="match status" value="1"/>
</dbReference>
<dbReference type="Pfam" id="PF02138">
    <property type="entry name" value="Beach"/>
    <property type="match status" value="1"/>
</dbReference>
<feature type="transmembrane region" description="Helical" evidence="9">
    <location>
        <begin position="3320"/>
        <end position="3343"/>
    </location>
</feature>
<evidence type="ECO:0000256" key="1">
    <source>
        <dbReference type="ARBA" id="ARBA00004141"/>
    </source>
</evidence>
<name>A0AAV2YNV2_9STRA</name>
<keyword evidence="3 9" id="KW-0812">Transmembrane</keyword>
<evidence type="ECO:0000256" key="9">
    <source>
        <dbReference type="SAM" id="Phobius"/>
    </source>
</evidence>
<dbReference type="FunFam" id="1.10.1540.10:FF:000001">
    <property type="entry name" value="neurobeachin isoform X1"/>
    <property type="match status" value="1"/>
</dbReference>
<feature type="transmembrane region" description="Helical" evidence="9">
    <location>
        <begin position="3013"/>
        <end position="3034"/>
    </location>
</feature>
<dbReference type="PROSITE" id="PS50082">
    <property type="entry name" value="WD_REPEATS_2"/>
    <property type="match status" value="1"/>
</dbReference>
<dbReference type="SMART" id="SM00320">
    <property type="entry name" value="WD40"/>
    <property type="match status" value="2"/>
</dbReference>
<accession>A0AAV2YNV2</accession>
<keyword evidence="6 9" id="KW-0472">Membrane</keyword>
<dbReference type="Gene3D" id="1.20.1250.20">
    <property type="entry name" value="MFS general substrate transporter like domains"/>
    <property type="match status" value="1"/>
</dbReference>
<feature type="region of interest" description="Disordered" evidence="8">
    <location>
        <begin position="651"/>
        <end position="676"/>
    </location>
</feature>
<comment type="subcellular location">
    <subcellularLocation>
        <location evidence="1">Membrane</location>
        <topology evidence="1">Multi-pass membrane protein</topology>
    </subcellularLocation>
</comment>
<evidence type="ECO:0000256" key="8">
    <source>
        <dbReference type="SAM" id="MobiDB-lite"/>
    </source>
</evidence>
<evidence type="ECO:0000259" key="10">
    <source>
        <dbReference type="PROSITE" id="PS50197"/>
    </source>
</evidence>
<dbReference type="InterPro" id="IPR031570">
    <property type="entry name" value="NBEA/BDCP_DUF4704"/>
</dbReference>
<protein>
    <submittedName>
        <fullName evidence="12">Uncharacterized protein</fullName>
    </submittedName>
</protein>
<feature type="transmembrane region" description="Helical" evidence="9">
    <location>
        <begin position="3069"/>
        <end position="3090"/>
    </location>
</feature>
<reference evidence="12" key="1">
    <citation type="submission" date="2022-11" db="EMBL/GenBank/DDBJ databases">
        <authorList>
            <person name="Morgan W.R."/>
            <person name="Tartar A."/>
        </authorList>
    </citation>
    <scope>NUCLEOTIDE SEQUENCE</scope>
    <source>
        <strain evidence="12">ARSEF 373</strain>
    </source>
</reference>
<feature type="transmembrane region" description="Helical" evidence="9">
    <location>
        <begin position="2909"/>
        <end position="2928"/>
    </location>
</feature>
<keyword evidence="5 9" id="KW-1133">Transmembrane helix</keyword>
<dbReference type="GO" id="GO:0016020">
    <property type="term" value="C:membrane"/>
    <property type="evidence" value="ECO:0007669"/>
    <property type="project" value="UniProtKB-SubCell"/>
</dbReference>
<dbReference type="InterPro" id="IPR036372">
    <property type="entry name" value="BEACH_dom_sf"/>
</dbReference>
<feature type="region of interest" description="Disordered" evidence="8">
    <location>
        <begin position="1470"/>
        <end position="1497"/>
    </location>
</feature>
<dbReference type="Pfam" id="PF15787">
    <property type="entry name" value="DUF4704"/>
    <property type="match status" value="1"/>
</dbReference>
<feature type="compositionally biased region" description="Basic and acidic residues" evidence="8">
    <location>
        <begin position="1666"/>
        <end position="1685"/>
    </location>
</feature>
<feature type="region of interest" description="Disordered" evidence="8">
    <location>
        <begin position="2323"/>
        <end position="2349"/>
    </location>
</feature>
<dbReference type="InterPro" id="IPR011993">
    <property type="entry name" value="PH-like_dom_sf"/>
</dbReference>
<dbReference type="Pfam" id="PF00854">
    <property type="entry name" value="PTR2"/>
    <property type="match status" value="1"/>
</dbReference>
<evidence type="ECO:0000256" key="6">
    <source>
        <dbReference type="ARBA" id="ARBA00023136"/>
    </source>
</evidence>
<feature type="repeat" description="WD" evidence="7">
    <location>
        <begin position="2458"/>
        <end position="2479"/>
    </location>
</feature>
<evidence type="ECO:0000313" key="12">
    <source>
        <dbReference type="EMBL" id="DAZ96650.1"/>
    </source>
</evidence>
<feature type="region of interest" description="Disordered" evidence="8">
    <location>
        <begin position="1666"/>
        <end position="1724"/>
    </location>
</feature>
<dbReference type="CDD" id="cd06071">
    <property type="entry name" value="Beach"/>
    <property type="match status" value="1"/>
</dbReference>
<evidence type="ECO:0000256" key="4">
    <source>
        <dbReference type="ARBA" id="ARBA00022737"/>
    </source>
</evidence>
<evidence type="ECO:0000259" key="11">
    <source>
        <dbReference type="PROSITE" id="PS51783"/>
    </source>
</evidence>
<keyword evidence="4" id="KW-0677">Repeat</keyword>
<dbReference type="SUPFAM" id="SSF50998">
    <property type="entry name" value="Quinoprotein alcohol dehydrogenase-like"/>
    <property type="match status" value="1"/>
</dbReference>
<dbReference type="InterPro" id="IPR000409">
    <property type="entry name" value="BEACH_dom"/>
</dbReference>
<dbReference type="Gene3D" id="1.10.1540.10">
    <property type="entry name" value="BEACH domain"/>
    <property type="match status" value="1"/>
</dbReference>
<evidence type="ECO:0000256" key="5">
    <source>
        <dbReference type="ARBA" id="ARBA00022989"/>
    </source>
</evidence>
<feature type="transmembrane region" description="Helical" evidence="9">
    <location>
        <begin position="3190"/>
        <end position="3212"/>
    </location>
</feature>
<dbReference type="Pfam" id="PF00400">
    <property type="entry name" value="WD40"/>
    <property type="match status" value="1"/>
</dbReference>
<dbReference type="Gene3D" id="2.130.10.10">
    <property type="entry name" value="YVTN repeat-like/Quinoprotein amine dehydrogenase"/>
    <property type="match status" value="1"/>
</dbReference>
<evidence type="ECO:0000256" key="3">
    <source>
        <dbReference type="ARBA" id="ARBA00022692"/>
    </source>
</evidence>
<feature type="compositionally biased region" description="Low complexity" evidence="8">
    <location>
        <begin position="2778"/>
        <end position="2791"/>
    </location>
</feature>
<dbReference type="InterPro" id="IPR001680">
    <property type="entry name" value="WD40_rpt"/>
</dbReference>
<organism evidence="12 13">
    <name type="scientific">Lagenidium giganteum</name>
    <dbReference type="NCBI Taxonomy" id="4803"/>
    <lineage>
        <taxon>Eukaryota</taxon>
        <taxon>Sar</taxon>
        <taxon>Stramenopiles</taxon>
        <taxon>Oomycota</taxon>
        <taxon>Peronosporomycetes</taxon>
        <taxon>Pythiales</taxon>
        <taxon>Pythiaceae</taxon>
    </lineage>
</organism>
<dbReference type="GO" id="GO:0022857">
    <property type="term" value="F:transmembrane transporter activity"/>
    <property type="evidence" value="ECO:0007669"/>
    <property type="project" value="InterPro"/>
</dbReference>
<dbReference type="Proteomes" id="UP001146120">
    <property type="component" value="Unassembled WGS sequence"/>
</dbReference>
<evidence type="ECO:0000313" key="13">
    <source>
        <dbReference type="Proteomes" id="UP001146120"/>
    </source>
</evidence>
<dbReference type="InterPro" id="IPR011047">
    <property type="entry name" value="Quinoprotein_ADH-like_sf"/>
</dbReference>
<dbReference type="Gene3D" id="2.30.29.30">
    <property type="entry name" value="Pleckstrin-homology domain (PH domain)/Phosphotyrosine-binding domain (PTB)"/>
    <property type="match status" value="1"/>
</dbReference>
<feature type="transmembrane region" description="Helical" evidence="9">
    <location>
        <begin position="3096"/>
        <end position="3116"/>
    </location>
</feature>
<dbReference type="SUPFAM" id="SSF50729">
    <property type="entry name" value="PH domain-like"/>
    <property type="match status" value="1"/>
</dbReference>
<feature type="transmembrane region" description="Helical" evidence="9">
    <location>
        <begin position="2934"/>
        <end position="2952"/>
    </location>
</feature>
<dbReference type="InterPro" id="IPR013320">
    <property type="entry name" value="ConA-like_dom_sf"/>
</dbReference>
<dbReference type="InterPro" id="IPR036259">
    <property type="entry name" value="MFS_trans_sf"/>
</dbReference>
<feature type="compositionally biased region" description="Polar residues" evidence="8">
    <location>
        <begin position="652"/>
        <end position="671"/>
    </location>
</feature>
<comment type="caution">
    <text evidence="12">The sequence shown here is derived from an EMBL/GenBank/DDBJ whole genome shotgun (WGS) entry which is preliminary data.</text>
</comment>
<dbReference type="PROSITE" id="PS51783">
    <property type="entry name" value="PH_BEACH"/>
    <property type="match status" value="1"/>
</dbReference>
<dbReference type="InterPro" id="IPR023362">
    <property type="entry name" value="PH-BEACH_dom"/>
</dbReference>
<sequence length="3418" mass="378340">MRAYAALKCPTGVSMTTLATAEPPADHASTPPRALLHELLDTSFRSCYDAQLSSKAVGSELKGAQDTLQQFVRGLSDTGDDLQQQQQQRVEVPAGDGSNHAEEATEASTFMARGTVAPPRAYFAFRGNGRMHLPIIDWAAFRGYSVVFWLNVDLARAGSPVNMQSLSPTASASPQAAENANARRFTLYRFTNNSGTLGVEASLQIDPMDPTHAVLAVRSCSPNSSASLSSSDQKRQVVNAPAKGNVSDWKSVEHRVNVRTGQWHLLTITHSLHYVKKSKVSCYVDTSLQFQEELMYPSGLVSATKCVIGGGKGTCTKVASVTMYQEELSKDLIAMIHALGPVVSSFNRFVSAPIGRLKQQVLGDYYEISSLSPMGLPTGELFAILQRTQIVFCFTAYDLINEDYQGLGVEWISEGVIGNYSKWVTLEALSSSAPSSEIQQRNARLGKNVEKVMLPDSYSAWYRAVGVSGVPMLLHYILSGWERLAEEDRSDGIDIEAMFVDLITILGGMLMSSERNQDELLSHYVFHMLSHVLRSHQRVLVHLWSPRSMILVVQLIKKLHSLVPCVRQLPTMSANHPVQDSMWNRNPLFASGIRTLLLDFRLWSALDFKSQSIFIHQLYGLVCEFPQAFNDVNATERILDILRDYYSMDEVSGSNSSVNTGAKTSQDSTPGKTKERELHWKQQCITTLVEAIEVCLTNSSVCVHEVCEQELLETTFAAGGTDSNGAKAHASAAASSKSAFYVPRQQGGVFSVNLESIIWSDQQPSPPKDAQTSKEPPEPVAKSVLSHVQVRFSVIRNIRSILRFLIASKCTATSTALLQLLRRLAVSFLDMRFALLSSSLIDCLLYMMGDTTRGPSVENHKSVAKCAVASHHASIRMTCAPLFIYMVDWLESIEGRTIWCGLDEHLRMLLNGDGTFSSGFLELMLEFYFDPTWRMGVQQSVIMNDPSKKESVLFPISATAPTTKTLSINESGIIVEDGTATSTATDSGNGLLDFNTWIRTANQYVGKRLPLSWERRIAVIKMTGLRNLTIAGVQMLPLPTIPIPLLAAREETSIAELFDEGVSSILALPLRGILPFLPVLLRKSTSHFRERVLLDISVKLKTDEKLQAAVLQMRKDWAEALLELSLVCTYHDAEDAEQQASRSESPTRRSRSSRAFSVESAKTGEDLVFDTSLSLLCVAMQQNRGWRSISDLILALKSIRLKYAQYASKINPQLLDRVAHSEIYSATLNWMCRVVGVILHRMSKSRTILSRALAENVQKILFLTQETLLALPLQQPTGVAPKTSGCVWSDEQLQLLESVMDMSQRLVDSTHKVHRIGLVPALKILLHALAYVSEVPVVVRIVRILELAFQQELSPVASMRVYDHEPARDVFLSSLVLLRRALLVQENNEIAAMLHNLILRIGSSGLFTMELHSAGLSLPSLAELPPTRAVTDVLEALAIPINDKEMHEKEDEASAIPHFPVARELRNSHKRFRRSSEEDQANSVHSEEGLASTDTIPEHDFLDDQERLLWAALEVEENRMMETVRDLFQREKQREVTHTNVVLVEKEQWLQSVWRRQELAFRSQNEHYVLGRQPTGPVTGFNYRVGVYESPVPGRSRRMLDLDYVHVEPAPQVEKEQQNAHRLCEDVLNAQPTSSPLGSPAARASEFLLEQVGRVVAAQGGGEIRDITSDLKPLEEATDEPRPSFEEANGARTEESNDLVEENDLSQTQQADLAEEKPRAGEEITTANQDASIRSLNLANHYFEKGADPCEGLGIAFNDQVTARVAVRRVVPEGLVYGDLFFCNKHLVFQPKRSKSDSEQGEDDQKPTISASDEIAPGLHRCWRWRYRQIVGVYLRRYRLRDSAMEIFVRNGTNHFIDFPFSTKQQRNEFIRLLYSFLPRHVPKQWPGRNISVLSSTTKAWQNRQISNFEYLMALNTFAGRSFNDLTQYPVFPWILRNYDDDVLDLSDPHNFRDLSKPVGALNPERLEEFWERYHSFDDPVIPKFLYGSHYSTCAGVVLFFLFRLQPYANLHRKMQGGAFDLPDRLFNSIKETWNMCNSQMSEVKELTPEFFIDGSFLKNVNMFPLGKRHDQREVNDVMLPKWAKNSPEEFVRLHRAALESEYVSSHLHEWIDLIFGYKQRGKAALKANNVFYYLTYYGVVDLDRIDDPFLKESMELQIAHFGQCPMQLLGTPHPKRNSAAFMRKNTGTASSSTKFAGATAAPGVVGATSKGANANVTANVPRPLAVAFQDHSLAAQKKRQEWSPCVEIKPLIKCGIRLLKILPDRLFSVNELGVIEMYYWKLVPRPPSPRLSTSSADESVIPTPTIADGSLEWADGFTGDHDEEIPGWSKPSDTPTTSRNDDSERNSFVDVTAEDAEVKAACPWLLEVVRDDSPFDYVPRVPVFEVKDLGSETCFPVAVSSNGRLLISGGSRNGSIHLRLLDLDNGHVIAKASVCGHDDSVTCLSIDKFNYQCPTMSDDDDLLVSGSRDGTLALWRLSRVKPDLLFRLPRISTAPLLMLRGHRHPIIDCCVSTRLGVVVSCSEHVGLVHFIHQVDHVGFTFRPHVRGQPPTASTLRSSAHLSLVRISNKGFVIAISRITQRSRARSDDPEAIVETAVVHSMCQVYNLAGVLTQSHLLDGEEVSNVTLSTEGDLIILTLSCGKIRFHRLDDFVVVQEYLTPAHLSSPIAATCVGPNEAVILLASGHQDGSLVLHLLPDADGSVSFLTTMRRLLGVNAKLKMVKGTVQQAQSLAMSTIGNAKAVTNTARDIAGEALGEAKSMVKGFFSYLPSPSPAPPSGHGDASASSSANAMGRPTTGNDDETRRLLPPSDKRSSASASALESGAINSPPQKYKSVILSVCSFILVTEFCERLAYYGLTGSLPIFFHKHLGLDSVLATELNNAFTSLSYLTPLMGAFVADRHLGRFSTIVWFSLIYLAGLAMCVVAAVPAFSSAWLFNLGLFGFVAIGAGGIKPNVVVLGADQFNVDIPAQRAEKDSFFNWFYWAINIGATFSYGVLTNLAVNGIPGYVSADYGFFVSFLIPAVVFVVAFVVFYSGKPRYRRVPPKGSALSQFFAIVMQAGKSSAQGKLVVSGGLAFIPGIALTTISYFVNEPAAHMALALGGAGFVIYGTVVLICSGSSTQWLRLAIRENGGSFPASQVKDVSQVLRLSPYFSFIIIFWAVYGQQSSNFVLQGCQMDLRLNRASVDQPALISSAMLSILDSSVILIFIPIFDRLVYPAMSAIGIQPTLLRKVGAGLVFSFLSMLVAGWVEQYRKSSGMLEGLVSNCGSATESLPMSTISVWWQTPQYLLIGISEILTSISSYDLFYSEVPESMRSVCQALNLLTTTLGYIVAGAINSIFSFWITSDLNDGQLEYIFYVLALLVLANFVAFVYVSQSFEYHVPPPDDKHVTSGFSPALPRAARGLLAKLRPGRNRSQS</sequence>
<keyword evidence="13" id="KW-1185">Reference proteome</keyword>
<dbReference type="InterPro" id="IPR000109">
    <property type="entry name" value="POT_fam"/>
</dbReference>
<feature type="region of interest" description="Disordered" evidence="8">
    <location>
        <begin position="78"/>
        <end position="108"/>
    </location>
</feature>
<dbReference type="SMART" id="SM01026">
    <property type="entry name" value="Beach"/>
    <property type="match status" value="1"/>
</dbReference>
<dbReference type="PANTHER" id="PTHR13743:SF123">
    <property type="entry name" value="PROTEIN FAN"/>
    <property type="match status" value="1"/>
</dbReference>
<feature type="region of interest" description="Disordered" evidence="8">
    <location>
        <begin position="2773"/>
        <end position="2826"/>
    </location>
</feature>
<dbReference type="InterPro" id="IPR015943">
    <property type="entry name" value="WD40/YVTN_repeat-like_dom_sf"/>
</dbReference>
<feature type="region of interest" description="Disordered" evidence="8">
    <location>
        <begin position="1137"/>
        <end position="1157"/>
    </location>
</feature>
<feature type="transmembrane region" description="Helical" evidence="9">
    <location>
        <begin position="2981"/>
        <end position="3001"/>
    </location>
</feature>
<gene>
    <name evidence="12" type="ORF">N0F65_009213</name>
</gene>
<proteinExistence type="predicted"/>
<dbReference type="PANTHER" id="PTHR13743">
    <property type="entry name" value="BEIGE/BEACH-RELATED"/>
    <property type="match status" value="1"/>
</dbReference>
<feature type="transmembrane region" description="Helical" evidence="9">
    <location>
        <begin position="3233"/>
        <end position="3250"/>
    </location>
</feature>